<evidence type="ECO:0000256" key="3">
    <source>
        <dbReference type="ARBA" id="ARBA00022692"/>
    </source>
</evidence>
<feature type="transmembrane region" description="Helical" evidence="7">
    <location>
        <begin position="396"/>
        <end position="415"/>
    </location>
</feature>
<feature type="transmembrane region" description="Helical" evidence="7">
    <location>
        <begin position="226"/>
        <end position="247"/>
    </location>
</feature>
<evidence type="ECO:0000256" key="6">
    <source>
        <dbReference type="ARBA" id="ARBA00023136"/>
    </source>
</evidence>
<evidence type="ECO:0000313" key="10">
    <source>
        <dbReference type="RefSeq" id="XP_034103688.1"/>
    </source>
</evidence>
<evidence type="ECO:0000256" key="2">
    <source>
        <dbReference type="ARBA" id="ARBA00022448"/>
    </source>
</evidence>
<dbReference type="InterPro" id="IPR050382">
    <property type="entry name" value="MFS_Na/Anion_cotransporter"/>
</dbReference>
<dbReference type="SUPFAM" id="SSF103473">
    <property type="entry name" value="MFS general substrate transporter"/>
    <property type="match status" value="1"/>
</dbReference>
<organism evidence="9 10">
    <name type="scientific">Drosophila albomicans</name>
    <name type="common">Fruit fly</name>
    <dbReference type="NCBI Taxonomy" id="7291"/>
    <lineage>
        <taxon>Eukaryota</taxon>
        <taxon>Metazoa</taxon>
        <taxon>Ecdysozoa</taxon>
        <taxon>Arthropoda</taxon>
        <taxon>Hexapoda</taxon>
        <taxon>Insecta</taxon>
        <taxon>Pterygota</taxon>
        <taxon>Neoptera</taxon>
        <taxon>Endopterygota</taxon>
        <taxon>Diptera</taxon>
        <taxon>Brachycera</taxon>
        <taxon>Muscomorpha</taxon>
        <taxon>Ephydroidea</taxon>
        <taxon>Drosophilidae</taxon>
        <taxon>Drosophila</taxon>
    </lineage>
</organism>
<name>A0A6P8WWB2_DROAB</name>
<evidence type="ECO:0000256" key="5">
    <source>
        <dbReference type="ARBA" id="ARBA00022989"/>
    </source>
</evidence>
<proteinExistence type="predicted"/>
<reference evidence="10" key="1">
    <citation type="submission" date="2025-08" db="UniProtKB">
        <authorList>
            <consortium name="RefSeq"/>
        </authorList>
    </citation>
    <scope>IDENTIFICATION</scope>
    <source>
        <strain evidence="10">15112-1751.03</strain>
        <tissue evidence="10">Whole Adult</tissue>
    </source>
</reference>
<feature type="transmembrane region" description="Helical" evidence="7">
    <location>
        <begin position="465"/>
        <end position="483"/>
    </location>
</feature>
<dbReference type="InterPro" id="IPR020846">
    <property type="entry name" value="MFS_dom"/>
</dbReference>
<protein>
    <submittedName>
        <fullName evidence="10">Inorganic phosphate cotransporter</fullName>
    </submittedName>
</protein>
<evidence type="ECO:0000313" key="9">
    <source>
        <dbReference type="Proteomes" id="UP000515160"/>
    </source>
</evidence>
<dbReference type="InterPro" id="IPR036259">
    <property type="entry name" value="MFS_trans_sf"/>
</dbReference>
<dbReference type="GO" id="GO:0016020">
    <property type="term" value="C:membrane"/>
    <property type="evidence" value="ECO:0007669"/>
    <property type="project" value="UniProtKB-SubCell"/>
</dbReference>
<feature type="transmembrane region" description="Helical" evidence="7">
    <location>
        <begin position="135"/>
        <end position="153"/>
    </location>
</feature>
<feature type="transmembrane region" description="Helical" evidence="7">
    <location>
        <begin position="21"/>
        <end position="39"/>
    </location>
</feature>
<dbReference type="FunFam" id="1.20.1250.20:FF:000003">
    <property type="entry name" value="Solute carrier family 17 member 3"/>
    <property type="match status" value="1"/>
</dbReference>
<evidence type="ECO:0000259" key="8">
    <source>
        <dbReference type="PROSITE" id="PS50850"/>
    </source>
</evidence>
<dbReference type="PROSITE" id="PS50850">
    <property type="entry name" value="MFS"/>
    <property type="match status" value="1"/>
</dbReference>
<keyword evidence="3 7" id="KW-0812">Transmembrane</keyword>
<feature type="transmembrane region" description="Helical" evidence="7">
    <location>
        <begin position="427"/>
        <end position="453"/>
    </location>
</feature>
<feature type="domain" description="Major facilitator superfamily (MFS) profile" evidence="8">
    <location>
        <begin position="41"/>
        <end position="488"/>
    </location>
</feature>
<feature type="transmembrane region" description="Helical" evidence="7">
    <location>
        <begin position="288"/>
        <end position="310"/>
    </location>
</feature>
<gene>
    <name evidence="10" type="primary">LOC117567675</name>
</gene>
<keyword evidence="5 7" id="KW-1133">Transmembrane helix</keyword>
<keyword evidence="6 7" id="KW-0472">Membrane</keyword>
<keyword evidence="4" id="KW-0769">Symport</keyword>
<dbReference type="PANTHER" id="PTHR11662:SF280">
    <property type="entry name" value="FI21844P1-RELATED"/>
    <property type="match status" value="1"/>
</dbReference>
<dbReference type="GO" id="GO:0006820">
    <property type="term" value="P:monoatomic anion transport"/>
    <property type="evidence" value="ECO:0007669"/>
    <property type="project" value="TreeGrafter"/>
</dbReference>
<dbReference type="Pfam" id="PF07690">
    <property type="entry name" value="MFS_1"/>
    <property type="match status" value="1"/>
</dbReference>
<dbReference type="RefSeq" id="XP_034103688.1">
    <property type="nucleotide sequence ID" value="XM_034247797.2"/>
</dbReference>
<evidence type="ECO:0000256" key="1">
    <source>
        <dbReference type="ARBA" id="ARBA00004141"/>
    </source>
</evidence>
<feature type="transmembrane region" description="Helical" evidence="7">
    <location>
        <begin position="197"/>
        <end position="220"/>
    </location>
</feature>
<accession>A0A6P8WWB2</accession>
<feature type="transmembrane region" description="Helical" evidence="7">
    <location>
        <begin position="330"/>
        <end position="352"/>
    </location>
</feature>
<evidence type="ECO:0000256" key="4">
    <source>
        <dbReference type="ARBA" id="ARBA00022847"/>
    </source>
</evidence>
<sequence length="523" mass="57838">MTTTLNMVKTGKYANDKIIGVRHVQCILCFFCLTLAYAWRVNLTVALVAMTQPYHNNNTDISNHSLNNTLLSNHSLSLDDSGEQEDVDQGVDIFSVDFYNFTEEQKSYMLSSFFWGYIVTQVPGGYIAQRYGAKMLLLSGLAACGILTLLTPLSAKLGGWPAVCAIRFLEGLTQGAVHPATHSLLSKWAPANERGMLATMCYSGAQFGTILMMATSGFIADSVAGWPAIFYFGAACGVIWIVCWWVFAASTPEEHRTITREELKFITENRTVGKMQDSHKMAPTPWKAIFTSMPFMSLLIVHCTHMWGFWTLLTQIPSYMMHIYHIDIKSSALLSSLPYTVMLVLSFFFVWLSKVLQNKKSLSVSFNRKFFNTVGHWIPMCSLIALGYVPREDAPLAVGLLTLTVGISAATYLGFQVNHIDLSPNYAGTLMGLTNGAANVMSALAPLAVGQIVKTPANVDEWRTVFFLAAAFYFVGNLLFVVFGRTETQWWDSPEVLDADTMEAGVPLNSSPTVKRATENGTH</sequence>
<dbReference type="CTD" id="46085"/>
<dbReference type="CDD" id="cd17318">
    <property type="entry name" value="MFS_SLC17"/>
    <property type="match status" value="1"/>
</dbReference>
<evidence type="ECO:0000256" key="7">
    <source>
        <dbReference type="SAM" id="Phobius"/>
    </source>
</evidence>
<dbReference type="GeneID" id="117567675"/>
<dbReference type="GO" id="GO:0015293">
    <property type="term" value="F:symporter activity"/>
    <property type="evidence" value="ECO:0007669"/>
    <property type="project" value="UniProtKB-KW"/>
</dbReference>
<dbReference type="AlphaFoldDB" id="A0A6P8WWB2"/>
<dbReference type="Proteomes" id="UP000515160">
    <property type="component" value="Chromosome 3"/>
</dbReference>
<dbReference type="InterPro" id="IPR011701">
    <property type="entry name" value="MFS"/>
</dbReference>
<dbReference type="Gene3D" id="1.20.1250.20">
    <property type="entry name" value="MFS general substrate transporter like domains"/>
    <property type="match status" value="2"/>
</dbReference>
<feature type="transmembrane region" description="Helical" evidence="7">
    <location>
        <begin position="373"/>
        <end position="390"/>
    </location>
</feature>
<dbReference type="OrthoDB" id="2985014at2759"/>
<dbReference type="PANTHER" id="PTHR11662">
    <property type="entry name" value="SOLUTE CARRIER FAMILY 17"/>
    <property type="match status" value="1"/>
</dbReference>
<comment type="subcellular location">
    <subcellularLocation>
        <location evidence="1">Membrane</location>
        <topology evidence="1">Multi-pass membrane protein</topology>
    </subcellularLocation>
</comment>
<keyword evidence="9" id="KW-1185">Reference proteome</keyword>
<feature type="transmembrane region" description="Helical" evidence="7">
    <location>
        <begin position="108"/>
        <end position="128"/>
    </location>
</feature>
<keyword evidence="2" id="KW-0813">Transport</keyword>